<organism evidence="1 2">
    <name type="scientific">Altererythrobacter epoxidivorans</name>
    <dbReference type="NCBI Taxonomy" id="361183"/>
    <lineage>
        <taxon>Bacteria</taxon>
        <taxon>Pseudomonadati</taxon>
        <taxon>Pseudomonadota</taxon>
        <taxon>Alphaproteobacteria</taxon>
        <taxon>Sphingomonadales</taxon>
        <taxon>Erythrobacteraceae</taxon>
        <taxon>Altererythrobacter</taxon>
    </lineage>
</organism>
<accession>A0A0M3T9I2</accession>
<dbReference type="Proteomes" id="UP000057938">
    <property type="component" value="Chromosome"/>
</dbReference>
<evidence type="ECO:0000313" key="1">
    <source>
        <dbReference type="EMBL" id="ALE15352.1"/>
    </source>
</evidence>
<evidence type="ECO:0008006" key="3">
    <source>
        <dbReference type="Google" id="ProtNLM"/>
    </source>
</evidence>
<protein>
    <recommendedName>
        <fullName evidence="3">Phosphoribosyltransferase</fullName>
    </recommendedName>
</protein>
<dbReference type="STRING" id="361183.AMC99_00036"/>
<dbReference type="PATRIC" id="fig|361183.4.peg.36"/>
<sequence>MVDVVRLSQIDETSRGDHYHLTAEDRCYYLYEYTSHRDYSFSATNQLISNLKKKPSQADQPHYWYKGQAIGTCGRALGAALNPAWLGIATLVPVPGSKATDHPDYDDRMERICRLMRQPAPDVRALVRQAASTTASHEAGQGDRVTVEDLLDLYAIDETIAAPAPQTIGIVDDVLTAGTHYRAMHTALAARFPNVPIIGLFVARRVFPDDPLAFGGL</sequence>
<dbReference type="KEGG" id="aep:AMC99_00036"/>
<dbReference type="EMBL" id="CP012669">
    <property type="protein sequence ID" value="ALE15352.1"/>
    <property type="molecule type" value="Genomic_DNA"/>
</dbReference>
<dbReference type="RefSeq" id="WP_061921235.1">
    <property type="nucleotide sequence ID" value="NZ_CP012669.1"/>
</dbReference>
<dbReference type="OrthoDB" id="6637825at2"/>
<proteinExistence type="predicted"/>
<gene>
    <name evidence="1" type="ORF">AMC99_00036</name>
</gene>
<dbReference type="AlphaFoldDB" id="A0A0M3T9I2"/>
<keyword evidence="2" id="KW-1185">Reference proteome</keyword>
<name>A0A0M3T9I2_9SPHN</name>
<reference evidence="1 2" key="1">
    <citation type="submission" date="2015-09" db="EMBL/GenBank/DDBJ databases">
        <title>Complete genome sequence of a benzo[a]pyrene-degrading bacterium Altererythrobacter epoxidivorans CGMCC 1.7731T.</title>
        <authorList>
            <person name="Li Z."/>
            <person name="Cheng H."/>
            <person name="Huo Y."/>
            <person name="Xu X."/>
        </authorList>
    </citation>
    <scope>NUCLEOTIDE SEQUENCE [LARGE SCALE GENOMIC DNA]</scope>
    <source>
        <strain evidence="1 2">CGMCC 1.7731</strain>
    </source>
</reference>
<evidence type="ECO:0000313" key="2">
    <source>
        <dbReference type="Proteomes" id="UP000057938"/>
    </source>
</evidence>